<dbReference type="Proteomes" id="UP000179129">
    <property type="component" value="Unassembled WGS sequence"/>
</dbReference>
<feature type="non-terminal residue" evidence="1">
    <location>
        <position position="257"/>
    </location>
</feature>
<evidence type="ECO:0000313" key="1">
    <source>
        <dbReference type="EMBL" id="OGG04592.1"/>
    </source>
</evidence>
<sequence>MSSRTYWLELREKIVFSLLTLLLTFGALALEFRYNYVEKAIGRYLAWHNLSRQESGQIWDTVSVSETVQQQLEDLVRTRKQQTSLDEQTIREIEDLIELVYAREKVILGRDQFLELYNRLPLYQKTLIIEPIELLDLIGKLAGWQRTLIEFSEGNLNFYLIDGMNNVLEQRSLGAEFVNFLLMEKQSRASGLDGISSFNGPRYSAAAFYEAWSRLDPQQRNAIPLSEDELIAWRYRLQRVAVNHGSLIGDRMEIGFE</sequence>
<gene>
    <name evidence="1" type="ORF">A3F83_03165</name>
</gene>
<dbReference type="AlphaFoldDB" id="A0A1F5YXG8"/>
<name>A0A1F5YXG8_9BACT</name>
<accession>A0A1F5YXG8</accession>
<dbReference type="EMBL" id="MFIX01000112">
    <property type="protein sequence ID" value="OGG04592.1"/>
    <property type="molecule type" value="Genomic_DNA"/>
</dbReference>
<proteinExistence type="predicted"/>
<comment type="caution">
    <text evidence="1">The sequence shown here is derived from an EMBL/GenBank/DDBJ whole genome shotgun (WGS) entry which is preliminary data.</text>
</comment>
<reference evidence="1 2" key="1">
    <citation type="journal article" date="2016" name="Nat. Commun.">
        <title>Thousands of microbial genomes shed light on interconnected biogeochemical processes in an aquifer system.</title>
        <authorList>
            <person name="Anantharaman K."/>
            <person name="Brown C.T."/>
            <person name="Hug L.A."/>
            <person name="Sharon I."/>
            <person name="Castelle C.J."/>
            <person name="Probst A.J."/>
            <person name="Thomas B.C."/>
            <person name="Singh A."/>
            <person name="Wilkins M.J."/>
            <person name="Karaoz U."/>
            <person name="Brodie E.L."/>
            <person name="Williams K.H."/>
            <person name="Hubbard S.S."/>
            <person name="Banfield J.F."/>
        </authorList>
    </citation>
    <scope>NUCLEOTIDE SEQUENCE [LARGE SCALE GENOMIC DNA]</scope>
</reference>
<organism evidence="1 2">
    <name type="scientific">Candidatus Glassbacteria bacterium RIFCSPLOWO2_12_FULL_58_11</name>
    <dbReference type="NCBI Taxonomy" id="1817867"/>
    <lineage>
        <taxon>Bacteria</taxon>
        <taxon>Candidatus Glassiibacteriota</taxon>
    </lineage>
</organism>
<evidence type="ECO:0000313" key="2">
    <source>
        <dbReference type="Proteomes" id="UP000179129"/>
    </source>
</evidence>
<protein>
    <submittedName>
        <fullName evidence="1">Uncharacterized protein</fullName>
    </submittedName>
</protein>